<evidence type="ECO:0000313" key="2">
    <source>
        <dbReference type="Proteomes" id="UP000515153"/>
    </source>
</evidence>
<keyword evidence="2" id="KW-1185">Reference proteome</keyword>
<protein>
    <submittedName>
        <fullName evidence="3">Uncharacterized protein</fullName>
    </submittedName>
</protein>
<dbReference type="GeneID" id="41959826"/>
<dbReference type="AlphaFoldDB" id="A0A6P8BAA5"/>
<evidence type="ECO:0000256" key="1">
    <source>
        <dbReference type="SAM" id="MobiDB-lite"/>
    </source>
</evidence>
<feature type="region of interest" description="Disordered" evidence="1">
    <location>
        <begin position="75"/>
        <end position="162"/>
    </location>
</feature>
<dbReference type="RefSeq" id="XP_030984096.1">
    <property type="nucleotide sequence ID" value="XM_031124917.1"/>
</dbReference>
<name>A0A6P8BAA5_PYRGI</name>
<accession>A0A6P8BAA5</accession>
<feature type="compositionally biased region" description="Polar residues" evidence="1">
    <location>
        <begin position="134"/>
        <end position="145"/>
    </location>
</feature>
<sequence length="238" mass="26792">MAGESDWTFRNSPARAMFCRQAHSDLNKRGNLLTNKNRQENFKSLADKLVALFVEWLMREFPPPLEVFRVRSLLPEPQPLPMTPPSETRRASYLPEQSRGRQTSAGAASESPHSSHAVQQPVPANNQQQHEKNQAQPRSRPSSSGHPALGGIASTPRYWNTIPSPPTSPRAIMSRMNHHTPIQSRAQDTTRDVLSEIAKLLQQVGELGDLNSRLTRDNTILQLEKRLGSLERRSRVQD</sequence>
<evidence type="ECO:0000313" key="3">
    <source>
        <dbReference type="RefSeq" id="XP_030984096.1"/>
    </source>
</evidence>
<reference evidence="3" key="3">
    <citation type="submission" date="2025-08" db="UniProtKB">
        <authorList>
            <consortium name="RefSeq"/>
        </authorList>
    </citation>
    <scope>IDENTIFICATION</scope>
    <source>
        <strain evidence="3">NI907</strain>
    </source>
</reference>
<reference evidence="3" key="1">
    <citation type="journal article" date="2019" name="Mol. Biol. Evol.">
        <title>Blast fungal genomes show frequent chromosomal changes, gene gains and losses, and effector gene turnover.</title>
        <authorList>
            <person name="Gomez Luciano L.B."/>
            <person name="Jason Tsai I."/>
            <person name="Chuma I."/>
            <person name="Tosa Y."/>
            <person name="Chen Y.H."/>
            <person name="Li J.Y."/>
            <person name="Li M.Y."/>
            <person name="Jade Lu M.Y."/>
            <person name="Nakayashiki H."/>
            <person name="Li W.H."/>
        </authorList>
    </citation>
    <scope>NUCLEOTIDE SEQUENCE</scope>
    <source>
        <strain evidence="3">NI907</strain>
    </source>
</reference>
<dbReference type="Proteomes" id="UP000515153">
    <property type="component" value="Unplaced"/>
</dbReference>
<feature type="compositionally biased region" description="Polar residues" evidence="1">
    <location>
        <begin position="100"/>
        <end position="116"/>
    </location>
</feature>
<proteinExistence type="predicted"/>
<organism evidence="2 3">
    <name type="scientific">Pyricularia grisea</name>
    <name type="common">Crabgrass-specific blast fungus</name>
    <name type="synonym">Magnaporthe grisea</name>
    <dbReference type="NCBI Taxonomy" id="148305"/>
    <lineage>
        <taxon>Eukaryota</taxon>
        <taxon>Fungi</taxon>
        <taxon>Dikarya</taxon>
        <taxon>Ascomycota</taxon>
        <taxon>Pezizomycotina</taxon>
        <taxon>Sordariomycetes</taxon>
        <taxon>Sordariomycetidae</taxon>
        <taxon>Magnaporthales</taxon>
        <taxon>Pyriculariaceae</taxon>
        <taxon>Pyricularia</taxon>
    </lineage>
</organism>
<gene>
    <name evidence="3" type="ORF">PgNI_04876</name>
</gene>
<reference evidence="3" key="2">
    <citation type="submission" date="2019-10" db="EMBL/GenBank/DDBJ databases">
        <authorList>
            <consortium name="NCBI Genome Project"/>
        </authorList>
    </citation>
    <scope>NUCLEOTIDE SEQUENCE</scope>
    <source>
        <strain evidence="3">NI907</strain>
    </source>
</reference>
<dbReference type="KEGG" id="pgri:PgNI_04876"/>
<feature type="compositionally biased region" description="Low complexity" evidence="1">
    <location>
        <begin position="117"/>
        <end position="128"/>
    </location>
</feature>